<comment type="caution">
    <text evidence="1">The sequence shown here is derived from an EMBL/GenBank/DDBJ whole genome shotgun (WGS) entry which is preliminary data.</text>
</comment>
<name>A0A1X1RIF6_MYCFA</name>
<dbReference type="STRING" id="1793.AWC04_05375"/>
<dbReference type="RefSeq" id="WP_085093810.1">
    <property type="nucleotide sequence ID" value="NZ_AP022603.1"/>
</dbReference>
<dbReference type="EMBL" id="LQOJ01000020">
    <property type="protein sequence ID" value="ORV06864.1"/>
    <property type="molecule type" value="Genomic_DNA"/>
</dbReference>
<organism evidence="1 2">
    <name type="scientific">Mycolicibacterium fallax</name>
    <name type="common">Mycobacterium fallax</name>
    <dbReference type="NCBI Taxonomy" id="1793"/>
    <lineage>
        <taxon>Bacteria</taxon>
        <taxon>Bacillati</taxon>
        <taxon>Actinomycetota</taxon>
        <taxon>Actinomycetes</taxon>
        <taxon>Mycobacteriales</taxon>
        <taxon>Mycobacteriaceae</taxon>
        <taxon>Mycolicibacterium</taxon>
    </lineage>
</organism>
<accession>A0A1X1RIF6</accession>
<sequence length="134" mass="14134">MRIFGIAAAVIALGWALAAPASADPSVVGSYDVVNSPEVWTVTSCGADCVDVASNTGPNRHLHLNDGRWLSTPYVGSVHCPVDNSEATAEMVTTVDANFTGYTDKMLKVIGTCRDGYSFIGQTIDVSGELIKRP</sequence>
<dbReference type="AlphaFoldDB" id="A0A1X1RIF6"/>
<gene>
    <name evidence="1" type="ORF">AWC04_05375</name>
</gene>
<dbReference type="OrthoDB" id="4762627at2"/>
<evidence type="ECO:0000313" key="2">
    <source>
        <dbReference type="Proteomes" id="UP000193484"/>
    </source>
</evidence>
<evidence type="ECO:0000313" key="1">
    <source>
        <dbReference type="EMBL" id="ORV06864.1"/>
    </source>
</evidence>
<keyword evidence="2" id="KW-1185">Reference proteome</keyword>
<dbReference type="Proteomes" id="UP000193484">
    <property type="component" value="Unassembled WGS sequence"/>
</dbReference>
<proteinExistence type="predicted"/>
<protein>
    <submittedName>
        <fullName evidence="1">Uncharacterized protein</fullName>
    </submittedName>
</protein>
<reference evidence="1 2" key="1">
    <citation type="submission" date="2016-01" db="EMBL/GenBank/DDBJ databases">
        <title>The new phylogeny of the genus Mycobacterium.</title>
        <authorList>
            <person name="Tarcisio F."/>
            <person name="Conor M."/>
            <person name="Antonella G."/>
            <person name="Elisabetta G."/>
            <person name="Giulia F.S."/>
            <person name="Sara T."/>
            <person name="Anna F."/>
            <person name="Clotilde B."/>
            <person name="Roberto B."/>
            <person name="Veronica D.S."/>
            <person name="Fabio R."/>
            <person name="Monica P."/>
            <person name="Olivier J."/>
            <person name="Enrico T."/>
            <person name="Nicola S."/>
        </authorList>
    </citation>
    <scope>NUCLEOTIDE SEQUENCE [LARGE SCALE GENOMIC DNA]</scope>
    <source>
        <strain evidence="1 2">DSM 44179</strain>
    </source>
</reference>